<evidence type="ECO:0000313" key="1">
    <source>
        <dbReference type="EMBL" id="KAF9988989.1"/>
    </source>
</evidence>
<reference evidence="1" key="1">
    <citation type="journal article" date="2020" name="Fungal Divers.">
        <title>Resolving the Mortierellaceae phylogeny through synthesis of multi-gene phylogenetics and phylogenomics.</title>
        <authorList>
            <person name="Vandepol N."/>
            <person name="Liber J."/>
            <person name="Desiro A."/>
            <person name="Na H."/>
            <person name="Kennedy M."/>
            <person name="Barry K."/>
            <person name="Grigoriev I.V."/>
            <person name="Miller A.N."/>
            <person name="O'Donnell K."/>
            <person name="Stajich J.E."/>
            <person name="Bonito G."/>
        </authorList>
    </citation>
    <scope>NUCLEOTIDE SEQUENCE</scope>
    <source>
        <strain evidence="1">MES-2147</strain>
    </source>
</reference>
<keyword evidence="2" id="KW-1185">Reference proteome</keyword>
<dbReference type="InterPro" id="IPR015915">
    <property type="entry name" value="Kelch-typ_b-propeller"/>
</dbReference>
<comment type="caution">
    <text evidence="1">The sequence shown here is derived from an EMBL/GenBank/DDBJ whole genome shotgun (WGS) entry which is preliminary data.</text>
</comment>
<gene>
    <name evidence="1" type="ORF">BGZ65_001226</name>
</gene>
<dbReference type="InterPro" id="IPR037293">
    <property type="entry name" value="Gal_Oxidase_central_sf"/>
</dbReference>
<proteinExistence type="predicted"/>
<dbReference type="SUPFAM" id="SSF117281">
    <property type="entry name" value="Kelch motif"/>
    <property type="match status" value="1"/>
</dbReference>
<dbReference type="OrthoDB" id="10251809at2759"/>
<accession>A0A9P6MBY8</accession>
<dbReference type="EMBL" id="JAAAHW010003082">
    <property type="protein sequence ID" value="KAF9988989.1"/>
    <property type="molecule type" value="Genomic_DNA"/>
</dbReference>
<feature type="non-terminal residue" evidence="1">
    <location>
        <position position="132"/>
    </location>
</feature>
<dbReference type="AlphaFoldDB" id="A0A9P6MBY8"/>
<sequence length="132" mass="14730">MIAFHSRGSTFAYRYSFVSSVWLPSRLQPKHDLQGVGAVTDPNTGLVYLAAGYAGDNRNSMDIYDFETDTMVSNPMSAQALAIFSNRAYYANVWSEKRKSILYFGGYNATLSQISDNNITEFVPATQTWSTL</sequence>
<evidence type="ECO:0000313" key="2">
    <source>
        <dbReference type="Proteomes" id="UP000749646"/>
    </source>
</evidence>
<dbReference type="Gene3D" id="2.130.10.80">
    <property type="entry name" value="Galactose oxidase/kelch, beta-propeller"/>
    <property type="match status" value="1"/>
</dbReference>
<evidence type="ECO:0008006" key="3">
    <source>
        <dbReference type="Google" id="ProtNLM"/>
    </source>
</evidence>
<name>A0A9P6MBY8_9FUNG</name>
<organism evidence="1 2">
    <name type="scientific">Modicella reniformis</name>
    <dbReference type="NCBI Taxonomy" id="1440133"/>
    <lineage>
        <taxon>Eukaryota</taxon>
        <taxon>Fungi</taxon>
        <taxon>Fungi incertae sedis</taxon>
        <taxon>Mucoromycota</taxon>
        <taxon>Mortierellomycotina</taxon>
        <taxon>Mortierellomycetes</taxon>
        <taxon>Mortierellales</taxon>
        <taxon>Mortierellaceae</taxon>
        <taxon>Modicella</taxon>
    </lineage>
</organism>
<dbReference type="Proteomes" id="UP000749646">
    <property type="component" value="Unassembled WGS sequence"/>
</dbReference>
<protein>
    <recommendedName>
        <fullName evidence="3">Kelch repeat protein</fullName>
    </recommendedName>
</protein>